<protein>
    <recommendedName>
        <fullName evidence="1">Ig-like domain-containing protein</fullName>
    </recommendedName>
</protein>
<organism evidence="2 3">
    <name type="scientific">Oryzias sinensis</name>
    <name type="common">Chinese medaka</name>
    <dbReference type="NCBI Taxonomy" id="183150"/>
    <lineage>
        <taxon>Eukaryota</taxon>
        <taxon>Metazoa</taxon>
        <taxon>Chordata</taxon>
        <taxon>Craniata</taxon>
        <taxon>Vertebrata</taxon>
        <taxon>Euteleostomi</taxon>
        <taxon>Actinopterygii</taxon>
        <taxon>Neopterygii</taxon>
        <taxon>Teleostei</taxon>
        <taxon>Neoteleostei</taxon>
        <taxon>Acanthomorphata</taxon>
        <taxon>Ovalentaria</taxon>
        <taxon>Atherinomorphae</taxon>
        <taxon>Beloniformes</taxon>
        <taxon>Adrianichthyidae</taxon>
        <taxon>Oryziinae</taxon>
        <taxon>Oryzias</taxon>
    </lineage>
</organism>
<dbReference type="GO" id="GO:0005178">
    <property type="term" value="F:integrin binding"/>
    <property type="evidence" value="ECO:0007669"/>
    <property type="project" value="InterPro"/>
</dbReference>
<reference evidence="2" key="1">
    <citation type="submission" date="2025-08" db="UniProtKB">
        <authorList>
            <consortium name="Ensembl"/>
        </authorList>
    </citation>
    <scope>IDENTIFICATION</scope>
</reference>
<evidence type="ECO:0000259" key="1">
    <source>
        <dbReference type="PROSITE" id="PS50835"/>
    </source>
</evidence>
<dbReference type="Ensembl" id="ENSOSIT00000014074.1">
    <property type="protein sequence ID" value="ENSOSIP00000013294.1"/>
    <property type="gene ID" value="ENSOSIG00000007685.1"/>
</dbReference>
<dbReference type="InterPro" id="IPR047012">
    <property type="entry name" value="ICAM_VCAM"/>
</dbReference>
<dbReference type="PANTHER" id="PTHR13771">
    <property type="entry name" value="INTERCELLULAR ADHESION MOLECULE"/>
    <property type="match status" value="1"/>
</dbReference>
<dbReference type="PANTHER" id="PTHR13771:SF9">
    <property type="entry name" value="INTERCELLULAR ADHESION MOLECULE 5"/>
    <property type="match status" value="1"/>
</dbReference>
<dbReference type="InterPro" id="IPR007110">
    <property type="entry name" value="Ig-like_dom"/>
</dbReference>
<dbReference type="Gene3D" id="2.60.40.10">
    <property type="entry name" value="Immunoglobulins"/>
    <property type="match status" value="2"/>
</dbReference>
<keyword evidence="3" id="KW-1185">Reference proteome</keyword>
<dbReference type="InterPro" id="IPR036179">
    <property type="entry name" value="Ig-like_dom_sf"/>
</dbReference>
<name>A0A8C7XIP0_9TELE</name>
<accession>A0A8C7XIP0</accession>
<sequence>PVCRNTLNFTQTCNHRSSGSSCEVVITPHVSVVRFGDAFNATCNASGSEIQGMGWESPDFNTPFKEGISSLRLQIDKVQVWKIDPICYATPFEGDQCTEIPNIIVYQSPTSVSISQSLDGIGPMREGQLYRIECEIRNVAPTSRLSVIWYIQNESIYEERFESSSHLPETVSSFLNMTANRSHDRSKIWCEAKLDFRPEGESPVLTPSVLHRAIGNPKPSYDWRYPENLPNTAINGDHSIRTLTFALQGVYTCNVSNSQGNTIKYFILEEAESKTSILNRRLGRFGKWKDGCFCR</sequence>
<dbReference type="GO" id="GO:0007155">
    <property type="term" value="P:cell adhesion"/>
    <property type="evidence" value="ECO:0007669"/>
    <property type="project" value="InterPro"/>
</dbReference>
<proteinExistence type="predicted"/>
<dbReference type="InterPro" id="IPR013783">
    <property type="entry name" value="Ig-like_fold"/>
</dbReference>
<reference evidence="2" key="2">
    <citation type="submission" date="2025-09" db="UniProtKB">
        <authorList>
            <consortium name="Ensembl"/>
        </authorList>
    </citation>
    <scope>IDENTIFICATION</scope>
</reference>
<feature type="domain" description="Ig-like" evidence="1">
    <location>
        <begin position="109"/>
        <end position="206"/>
    </location>
</feature>
<evidence type="ECO:0000313" key="2">
    <source>
        <dbReference type="Ensembl" id="ENSOSIP00000013294.1"/>
    </source>
</evidence>
<evidence type="ECO:0000313" key="3">
    <source>
        <dbReference type="Proteomes" id="UP000694383"/>
    </source>
</evidence>
<dbReference type="GeneTree" id="ENSGT00940000159005"/>
<dbReference type="AlphaFoldDB" id="A0A8C7XIP0"/>
<dbReference type="SUPFAM" id="SSF48726">
    <property type="entry name" value="Immunoglobulin"/>
    <property type="match status" value="2"/>
</dbReference>
<dbReference type="Proteomes" id="UP000694383">
    <property type="component" value="Unplaced"/>
</dbReference>
<dbReference type="PROSITE" id="PS50835">
    <property type="entry name" value="IG_LIKE"/>
    <property type="match status" value="1"/>
</dbReference>